<dbReference type="AlphaFoldDB" id="A0A6S6QSN2"/>
<dbReference type="GO" id="GO:0006744">
    <property type="term" value="P:ubiquinone biosynthetic process"/>
    <property type="evidence" value="ECO:0007669"/>
    <property type="project" value="UniProtKB-UniPathway"/>
</dbReference>
<evidence type="ECO:0000256" key="7">
    <source>
        <dbReference type="ARBA" id="ARBA00023033"/>
    </source>
</evidence>
<dbReference type="Gene3D" id="3.50.50.60">
    <property type="entry name" value="FAD/NAD(P)-binding domain"/>
    <property type="match status" value="2"/>
</dbReference>
<dbReference type="SUPFAM" id="SSF51905">
    <property type="entry name" value="FAD/NAD(P)-binding domain"/>
    <property type="match status" value="1"/>
</dbReference>
<dbReference type="PRINTS" id="PR00420">
    <property type="entry name" value="RNGMNOXGNASE"/>
</dbReference>
<comment type="pathway">
    <text evidence="2">Cofactor biosynthesis; ubiquinone biosynthesis.</text>
</comment>
<dbReference type="PANTHER" id="PTHR43876">
    <property type="entry name" value="UBIQUINONE BIOSYNTHESIS MONOOXYGENASE COQ6, MITOCHONDRIAL"/>
    <property type="match status" value="1"/>
</dbReference>
<evidence type="ECO:0000256" key="1">
    <source>
        <dbReference type="ARBA" id="ARBA00001974"/>
    </source>
</evidence>
<evidence type="ECO:0000256" key="3">
    <source>
        <dbReference type="ARBA" id="ARBA00005349"/>
    </source>
</evidence>
<evidence type="ECO:0000256" key="2">
    <source>
        <dbReference type="ARBA" id="ARBA00004749"/>
    </source>
</evidence>
<organism evidence="9 10">
    <name type="scientific">Terrihabitans soli</name>
    <dbReference type="NCBI Taxonomy" id="708113"/>
    <lineage>
        <taxon>Bacteria</taxon>
        <taxon>Pseudomonadati</taxon>
        <taxon>Pseudomonadota</taxon>
        <taxon>Alphaproteobacteria</taxon>
        <taxon>Hyphomicrobiales</taxon>
        <taxon>Terrihabitans</taxon>
    </lineage>
</organism>
<comment type="cofactor">
    <cofactor evidence="1">
        <name>FAD</name>
        <dbReference type="ChEBI" id="CHEBI:57692"/>
    </cofactor>
</comment>
<reference evidence="9 10" key="1">
    <citation type="submission" date="2020-08" db="EMBL/GenBank/DDBJ databases">
        <title>Genome sequence of Rhizobiales bacterium strain IZ6.</title>
        <authorList>
            <person name="Nakai R."/>
            <person name="Naganuma T."/>
        </authorList>
    </citation>
    <scope>NUCLEOTIDE SEQUENCE [LARGE SCALE GENOMIC DNA]</scope>
    <source>
        <strain evidence="9 10">IZ6</strain>
    </source>
</reference>
<sequence>MSIETQALVVGGGPAGLIAAALLASSGVPTVLAAPPAPADTRTTALMHSSLALLSKIGVWPQLSPKTGALKKLRLVDASGGLIRAPEILFDSTELGLTAFGHNIENTHLLAALHETLAGLPHLRVIASAASRIAPGPDRVEVTLENGEEISARLVVGADGRNSTCRDAAGIDAKIWDYPQSALTLNFSHSRPHNFISTEFHRRGGPLVVVPLPGDRSSMVFVNTPEELAMLARFEDAALGRELETVTHGLLGRILPDEARGARPLSGLSVKTFAARRIVLVGESAHVLPPIGAQGLNLGIRDAAEIAELASAALAAGQDPGSPALLAAYDKARHSDARPRQIAVDLLNRSLLADFLPLDAARAFGLWALAALPPLRREVMRRGVALADR</sequence>
<dbReference type="NCBIfam" id="NF005691">
    <property type="entry name" value="PRK07494.1"/>
    <property type="match status" value="1"/>
</dbReference>
<keyword evidence="5" id="KW-0274">FAD</keyword>
<proteinExistence type="inferred from homology"/>
<keyword evidence="4" id="KW-0285">Flavoprotein</keyword>
<name>A0A6S6QSN2_9HYPH</name>
<dbReference type="GO" id="GO:0004497">
    <property type="term" value="F:monooxygenase activity"/>
    <property type="evidence" value="ECO:0007669"/>
    <property type="project" value="UniProtKB-KW"/>
</dbReference>
<keyword evidence="6" id="KW-0560">Oxidoreductase</keyword>
<evidence type="ECO:0000256" key="6">
    <source>
        <dbReference type="ARBA" id="ARBA00023002"/>
    </source>
</evidence>
<dbReference type="KEGG" id="tso:IZ6_16920"/>
<dbReference type="Proteomes" id="UP000515317">
    <property type="component" value="Chromosome"/>
</dbReference>
<dbReference type="InterPro" id="IPR002938">
    <property type="entry name" value="FAD-bd"/>
</dbReference>
<dbReference type="InterPro" id="IPR010971">
    <property type="entry name" value="UbiH/COQ6"/>
</dbReference>
<evidence type="ECO:0000256" key="5">
    <source>
        <dbReference type="ARBA" id="ARBA00022827"/>
    </source>
</evidence>
<dbReference type="PANTHER" id="PTHR43876:SF7">
    <property type="entry name" value="UBIQUINONE BIOSYNTHESIS MONOOXYGENASE COQ6, MITOCHONDRIAL"/>
    <property type="match status" value="1"/>
</dbReference>
<dbReference type="NCBIfam" id="TIGR01988">
    <property type="entry name" value="Ubi-OHases"/>
    <property type="match status" value="1"/>
</dbReference>
<gene>
    <name evidence="9" type="ORF">IZ6_16920</name>
</gene>
<dbReference type="InterPro" id="IPR036188">
    <property type="entry name" value="FAD/NAD-bd_sf"/>
</dbReference>
<feature type="domain" description="FAD-binding" evidence="8">
    <location>
        <begin position="4"/>
        <end position="336"/>
    </location>
</feature>
<evidence type="ECO:0000256" key="4">
    <source>
        <dbReference type="ARBA" id="ARBA00022630"/>
    </source>
</evidence>
<dbReference type="GO" id="GO:0016705">
    <property type="term" value="F:oxidoreductase activity, acting on paired donors, with incorporation or reduction of molecular oxygen"/>
    <property type="evidence" value="ECO:0007669"/>
    <property type="project" value="InterPro"/>
</dbReference>
<protein>
    <submittedName>
        <fullName evidence="9">2-octaprenyl-6-methoxyphenyl hydroxylase</fullName>
    </submittedName>
</protein>
<dbReference type="UniPathway" id="UPA00232"/>
<accession>A0A6S6QSN2</accession>
<keyword evidence="7" id="KW-0503">Monooxygenase</keyword>
<comment type="similarity">
    <text evidence="3">Belongs to the UbiH/COQ6 family.</text>
</comment>
<dbReference type="GO" id="GO:0071949">
    <property type="term" value="F:FAD binding"/>
    <property type="evidence" value="ECO:0007669"/>
    <property type="project" value="InterPro"/>
</dbReference>
<evidence type="ECO:0000313" key="9">
    <source>
        <dbReference type="EMBL" id="BCJ90957.1"/>
    </source>
</evidence>
<evidence type="ECO:0000259" key="8">
    <source>
        <dbReference type="Pfam" id="PF01494"/>
    </source>
</evidence>
<dbReference type="InterPro" id="IPR051205">
    <property type="entry name" value="UbiH/COQ6_monooxygenase"/>
</dbReference>
<evidence type="ECO:0000313" key="10">
    <source>
        <dbReference type="Proteomes" id="UP000515317"/>
    </source>
</evidence>
<keyword evidence="10" id="KW-1185">Reference proteome</keyword>
<dbReference type="RefSeq" id="WP_222874641.1">
    <property type="nucleotide sequence ID" value="NZ_AP023361.1"/>
</dbReference>
<dbReference type="EMBL" id="AP023361">
    <property type="protein sequence ID" value="BCJ90957.1"/>
    <property type="molecule type" value="Genomic_DNA"/>
</dbReference>
<dbReference type="Pfam" id="PF01494">
    <property type="entry name" value="FAD_binding_3"/>
    <property type="match status" value="1"/>
</dbReference>